<reference evidence="1" key="1">
    <citation type="submission" date="2020-10" db="EMBL/GenBank/DDBJ databases">
        <title>Taxonomic study of unclassified bacteria belonging to the class Ktedonobacteria.</title>
        <authorList>
            <person name="Yabe S."/>
            <person name="Wang C.M."/>
            <person name="Zheng Y."/>
            <person name="Sakai Y."/>
            <person name="Cavaletti L."/>
            <person name="Monciardini P."/>
            <person name="Donadio S."/>
        </authorList>
    </citation>
    <scope>NUCLEOTIDE SEQUENCE</scope>
    <source>
        <strain evidence="1">SOSP1-1</strain>
    </source>
</reference>
<dbReference type="AlphaFoldDB" id="A0A8J3MS49"/>
<name>A0A8J3MS49_9CHLR</name>
<proteinExistence type="predicted"/>
<keyword evidence="2" id="KW-1185">Reference proteome</keyword>
<accession>A0A8J3MS49</accession>
<dbReference type="Proteomes" id="UP000612362">
    <property type="component" value="Unassembled WGS sequence"/>
</dbReference>
<evidence type="ECO:0000313" key="1">
    <source>
        <dbReference type="EMBL" id="GHO46737.1"/>
    </source>
</evidence>
<dbReference type="EMBL" id="BNJF01000002">
    <property type="protein sequence ID" value="GHO46737.1"/>
    <property type="molecule type" value="Genomic_DNA"/>
</dbReference>
<comment type="caution">
    <text evidence="1">The sequence shown here is derived from an EMBL/GenBank/DDBJ whole genome shotgun (WGS) entry which is preliminary data.</text>
</comment>
<protein>
    <submittedName>
        <fullName evidence="1">Uncharacterized protein</fullName>
    </submittedName>
</protein>
<sequence length="65" mass="7417">MELESSANAAYGDPVLCYEPLHKSPLWFDFATPSVVWQQFLATTLFENLYASFLQMEISDSYGFV</sequence>
<gene>
    <name evidence="1" type="ORF">KSX_49000</name>
</gene>
<organism evidence="1 2">
    <name type="scientific">Ktedonospora formicarum</name>
    <dbReference type="NCBI Taxonomy" id="2778364"/>
    <lineage>
        <taxon>Bacteria</taxon>
        <taxon>Bacillati</taxon>
        <taxon>Chloroflexota</taxon>
        <taxon>Ktedonobacteria</taxon>
        <taxon>Ktedonobacterales</taxon>
        <taxon>Ktedonobacteraceae</taxon>
        <taxon>Ktedonospora</taxon>
    </lineage>
</organism>
<evidence type="ECO:0000313" key="2">
    <source>
        <dbReference type="Proteomes" id="UP000612362"/>
    </source>
</evidence>